<keyword evidence="5" id="KW-1185">Reference proteome</keyword>
<reference evidence="4 5" key="1">
    <citation type="submission" date="2021-07" db="EMBL/GenBank/DDBJ databases">
        <title>Flavobacterium sp. nov. isolated from sediment on the Taihu Lake.</title>
        <authorList>
            <person name="Qu J.-H."/>
        </authorList>
    </citation>
    <scope>NUCLEOTIDE SEQUENCE [LARGE SCALE GENOMIC DNA]</scope>
    <source>
        <strain evidence="4 5">NAS39</strain>
    </source>
</reference>
<evidence type="ECO:0000313" key="5">
    <source>
        <dbReference type="Proteomes" id="UP000812031"/>
    </source>
</evidence>
<sequence>MKKSLLLFGLLVSTMTMVGQTTSTADSKPETWYFKLGGSYFIQTAATEFPTVSGALPNTDVYAANGTTLASRETNHGSFGEGFRTGLNVGYRFSPRLGVEMGFNYFTGKDKTMVETVNRQIAAGVFVTGTAEGKITAFDLAPAVVLFLGETHGFEPYTKVGVIVPVVGDLTIETNRTYTNPLGTTNTYSKDVVLPNPTVGFMAALGTSYKLGKNISLFAELEYRNFTVHGKSKETKEYTENGVDKLNTPTGFRADASYSASHVNYVDQINTTSNSKVTNAAGFDSTKSTDDISSYVGISGLGMTFGLKYSL</sequence>
<feature type="signal peptide" evidence="2">
    <location>
        <begin position="1"/>
        <end position="18"/>
    </location>
</feature>
<keyword evidence="1 2" id="KW-0732">Signal</keyword>
<dbReference type="EMBL" id="JAHWYN010000031">
    <property type="protein sequence ID" value="MBW4362667.1"/>
    <property type="molecule type" value="Genomic_DNA"/>
</dbReference>
<organism evidence="4 5">
    <name type="scientific">Flavobacterium taihuense</name>
    <dbReference type="NCBI Taxonomy" id="2857508"/>
    <lineage>
        <taxon>Bacteria</taxon>
        <taxon>Pseudomonadati</taxon>
        <taxon>Bacteroidota</taxon>
        <taxon>Flavobacteriia</taxon>
        <taxon>Flavobacteriales</taxon>
        <taxon>Flavobacteriaceae</taxon>
        <taxon>Flavobacterium</taxon>
    </lineage>
</organism>
<evidence type="ECO:0000259" key="3">
    <source>
        <dbReference type="Pfam" id="PF13505"/>
    </source>
</evidence>
<feature type="domain" description="Outer membrane protein beta-barrel" evidence="3">
    <location>
        <begin position="50"/>
        <end position="234"/>
    </location>
</feature>
<evidence type="ECO:0000256" key="1">
    <source>
        <dbReference type="ARBA" id="ARBA00022729"/>
    </source>
</evidence>
<feature type="chain" id="PRO_5045324802" evidence="2">
    <location>
        <begin position="19"/>
        <end position="311"/>
    </location>
</feature>
<proteinExistence type="predicted"/>
<gene>
    <name evidence="4" type="ORF">KZH69_19465</name>
</gene>
<dbReference type="Pfam" id="PF13505">
    <property type="entry name" value="OMP_b-brl"/>
    <property type="match status" value="1"/>
</dbReference>
<dbReference type="RefSeq" id="WP_219319145.1">
    <property type="nucleotide sequence ID" value="NZ_JAHWYN010000031.1"/>
</dbReference>
<comment type="caution">
    <text evidence="4">The sequence shown here is derived from an EMBL/GenBank/DDBJ whole genome shotgun (WGS) entry which is preliminary data.</text>
</comment>
<evidence type="ECO:0000313" key="4">
    <source>
        <dbReference type="EMBL" id="MBW4362667.1"/>
    </source>
</evidence>
<evidence type="ECO:0000256" key="2">
    <source>
        <dbReference type="SAM" id="SignalP"/>
    </source>
</evidence>
<name>A0ABS6Y157_9FLAO</name>
<accession>A0ABS6Y157</accession>
<dbReference type="InterPro" id="IPR027385">
    <property type="entry name" value="Beta-barrel_OMP"/>
</dbReference>
<protein>
    <submittedName>
        <fullName evidence="4">Porin family protein</fullName>
    </submittedName>
</protein>
<dbReference type="Proteomes" id="UP000812031">
    <property type="component" value="Unassembled WGS sequence"/>
</dbReference>